<evidence type="ECO:0000256" key="2">
    <source>
        <dbReference type="PROSITE-ProRule" id="PRU01213"/>
    </source>
</evidence>
<keyword evidence="5" id="KW-1185">Reference proteome</keyword>
<dbReference type="OrthoDB" id="8719578at2"/>
<dbReference type="EMBL" id="FOKV01000013">
    <property type="protein sequence ID" value="SFC90849.1"/>
    <property type="molecule type" value="Genomic_DNA"/>
</dbReference>
<dbReference type="AlphaFoldDB" id="A0A1I1MZQ0"/>
<evidence type="ECO:0000313" key="4">
    <source>
        <dbReference type="EMBL" id="SFC90849.1"/>
    </source>
</evidence>
<dbReference type="GO" id="GO:0015689">
    <property type="term" value="P:molybdate ion transport"/>
    <property type="evidence" value="ECO:0007669"/>
    <property type="project" value="InterPro"/>
</dbReference>
<keyword evidence="1 2" id="KW-0500">Molybdenum</keyword>
<evidence type="ECO:0000259" key="3">
    <source>
        <dbReference type="PROSITE" id="PS51866"/>
    </source>
</evidence>
<dbReference type="SUPFAM" id="SSF50331">
    <property type="entry name" value="MOP-like"/>
    <property type="match status" value="1"/>
</dbReference>
<gene>
    <name evidence="4" type="ORF">SAMN04487907_11315</name>
</gene>
<dbReference type="InterPro" id="IPR005116">
    <property type="entry name" value="Transp-assoc_OB_typ1"/>
</dbReference>
<sequence>MNNLSGKIKHIKNSEYLSEVIIELENNSIFNVFLVETPQTASYLKPGQKIKLLFKETEVIISKHLMPEISIRNQLKAEIIEIKPGKILSEIVLKSAVGKIKSLLSSTVLQQMNFSESQEVLILVKANEIMLSE</sequence>
<dbReference type="Gene3D" id="2.40.50.100">
    <property type="match status" value="2"/>
</dbReference>
<dbReference type="Proteomes" id="UP000199438">
    <property type="component" value="Unassembled WGS sequence"/>
</dbReference>
<feature type="domain" description="Mop" evidence="3">
    <location>
        <begin position="68"/>
        <end position="133"/>
    </location>
</feature>
<dbReference type="RefSeq" id="WP_092544969.1">
    <property type="nucleotide sequence ID" value="NZ_FOKV01000013.1"/>
</dbReference>
<accession>A0A1I1MZQ0</accession>
<dbReference type="STRING" id="1334022.SAMN04487907_11315"/>
<proteinExistence type="predicted"/>
<dbReference type="InterPro" id="IPR004606">
    <property type="entry name" value="Mop_domain"/>
</dbReference>
<evidence type="ECO:0000313" key="5">
    <source>
        <dbReference type="Proteomes" id="UP000199438"/>
    </source>
</evidence>
<organism evidence="4 5">
    <name type="scientific">Zunongwangia mangrovi</name>
    <dbReference type="NCBI Taxonomy" id="1334022"/>
    <lineage>
        <taxon>Bacteria</taxon>
        <taxon>Pseudomonadati</taxon>
        <taxon>Bacteroidota</taxon>
        <taxon>Flavobacteriia</taxon>
        <taxon>Flavobacteriales</taxon>
        <taxon>Flavobacteriaceae</taxon>
        <taxon>Zunongwangia</taxon>
    </lineage>
</organism>
<protein>
    <submittedName>
        <fullName evidence="4">Molybdenum-pterin binding domain-containing protein</fullName>
    </submittedName>
</protein>
<dbReference type="Pfam" id="PF03459">
    <property type="entry name" value="TOBE"/>
    <property type="match status" value="1"/>
</dbReference>
<dbReference type="InterPro" id="IPR008995">
    <property type="entry name" value="Mo/tungstate-bd_C_term_dom"/>
</dbReference>
<name>A0A1I1MZQ0_9FLAO</name>
<reference evidence="5" key="1">
    <citation type="submission" date="2016-10" db="EMBL/GenBank/DDBJ databases">
        <authorList>
            <person name="Varghese N."/>
            <person name="Submissions S."/>
        </authorList>
    </citation>
    <scope>NUCLEOTIDE SEQUENCE [LARGE SCALE GENOMIC DNA]</scope>
    <source>
        <strain evidence="5">DSM 24499</strain>
    </source>
</reference>
<evidence type="ECO:0000256" key="1">
    <source>
        <dbReference type="ARBA" id="ARBA00022505"/>
    </source>
</evidence>
<dbReference type="PROSITE" id="PS51866">
    <property type="entry name" value="MOP"/>
    <property type="match status" value="1"/>
</dbReference>